<evidence type="ECO:0000313" key="1">
    <source>
        <dbReference type="EMBL" id="KAI3747593.1"/>
    </source>
</evidence>
<dbReference type="Proteomes" id="UP001055879">
    <property type="component" value="Linkage Group LG03"/>
</dbReference>
<dbReference type="EMBL" id="CM042049">
    <property type="protein sequence ID" value="KAI3747593.1"/>
    <property type="molecule type" value="Genomic_DNA"/>
</dbReference>
<name>A0ACB9DLN4_ARCLA</name>
<evidence type="ECO:0000313" key="2">
    <source>
        <dbReference type="Proteomes" id="UP001055879"/>
    </source>
</evidence>
<reference evidence="1 2" key="2">
    <citation type="journal article" date="2022" name="Mol. Ecol. Resour.">
        <title>The genomes of chicory, endive, great burdock and yacon provide insights into Asteraceae paleo-polyploidization history and plant inulin production.</title>
        <authorList>
            <person name="Fan W."/>
            <person name="Wang S."/>
            <person name="Wang H."/>
            <person name="Wang A."/>
            <person name="Jiang F."/>
            <person name="Liu H."/>
            <person name="Zhao H."/>
            <person name="Xu D."/>
            <person name="Zhang Y."/>
        </authorList>
    </citation>
    <scope>NUCLEOTIDE SEQUENCE [LARGE SCALE GENOMIC DNA]</scope>
    <source>
        <strain evidence="2">cv. Niubang</strain>
    </source>
</reference>
<accession>A0ACB9DLN4</accession>
<proteinExistence type="predicted"/>
<gene>
    <name evidence="1" type="ORF">L6452_10103</name>
</gene>
<comment type="caution">
    <text evidence="1">The sequence shown here is derived from an EMBL/GenBank/DDBJ whole genome shotgun (WGS) entry which is preliminary data.</text>
</comment>
<organism evidence="1 2">
    <name type="scientific">Arctium lappa</name>
    <name type="common">Greater burdock</name>
    <name type="synonym">Lappa major</name>
    <dbReference type="NCBI Taxonomy" id="4217"/>
    <lineage>
        <taxon>Eukaryota</taxon>
        <taxon>Viridiplantae</taxon>
        <taxon>Streptophyta</taxon>
        <taxon>Embryophyta</taxon>
        <taxon>Tracheophyta</taxon>
        <taxon>Spermatophyta</taxon>
        <taxon>Magnoliopsida</taxon>
        <taxon>eudicotyledons</taxon>
        <taxon>Gunneridae</taxon>
        <taxon>Pentapetalae</taxon>
        <taxon>asterids</taxon>
        <taxon>campanulids</taxon>
        <taxon>Asterales</taxon>
        <taxon>Asteraceae</taxon>
        <taxon>Carduoideae</taxon>
        <taxon>Cardueae</taxon>
        <taxon>Arctiinae</taxon>
        <taxon>Arctium</taxon>
    </lineage>
</organism>
<keyword evidence="2" id="KW-1185">Reference proteome</keyword>
<reference evidence="2" key="1">
    <citation type="journal article" date="2022" name="Mol. Ecol. Resour.">
        <title>The genomes of chicory, endive, great burdock and yacon provide insights into Asteraceae palaeo-polyploidization history and plant inulin production.</title>
        <authorList>
            <person name="Fan W."/>
            <person name="Wang S."/>
            <person name="Wang H."/>
            <person name="Wang A."/>
            <person name="Jiang F."/>
            <person name="Liu H."/>
            <person name="Zhao H."/>
            <person name="Xu D."/>
            <person name="Zhang Y."/>
        </authorList>
    </citation>
    <scope>NUCLEOTIDE SEQUENCE [LARGE SCALE GENOMIC DNA]</scope>
    <source>
        <strain evidence="2">cv. Niubang</strain>
    </source>
</reference>
<protein>
    <submittedName>
        <fullName evidence="1">Uncharacterized protein</fullName>
    </submittedName>
</protein>
<sequence>MVLSSSSQQLDLEYFLNEEVANADRKEVGEKVRRFVGVRMRPWGKFAAEIRDSTRNGKRVWLGTFNTAEEAALAYDQASYSMRGVSSSLNFSVETVKESLKGIKCCSSKVEGSPAVALKEMHKRQRKSSSLNSKEKKEQQKNLLVLEDLGSDLLEELLSSY</sequence>